<comment type="caution">
    <text evidence="6">The sequence shown here is derived from an EMBL/GenBank/DDBJ whole genome shotgun (WGS) entry which is preliminary data.</text>
</comment>
<proteinExistence type="inferred from homology"/>
<evidence type="ECO:0000256" key="2">
    <source>
        <dbReference type="ARBA" id="ARBA00022741"/>
    </source>
</evidence>
<evidence type="ECO:0000313" key="7">
    <source>
        <dbReference type="Proteomes" id="UP001557470"/>
    </source>
</evidence>
<dbReference type="Pfam" id="PF04548">
    <property type="entry name" value="AIG1"/>
    <property type="match status" value="1"/>
</dbReference>
<gene>
    <name evidence="6" type="ORF">UPYG_G00054720</name>
</gene>
<feature type="compositionally biased region" description="Basic and acidic residues" evidence="4">
    <location>
        <begin position="55"/>
        <end position="64"/>
    </location>
</feature>
<evidence type="ECO:0000259" key="5">
    <source>
        <dbReference type="PROSITE" id="PS51720"/>
    </source>
</evidence>
<dbReference type="Gene3D" id="3.40.50.300">
    <property type="entry name" value="P-loop containing nucleotide triphosphate hydrolases"/>
    <property type="match status" value="1"/>
</dbReference>
<evidence type="ECO:0000256" key="1">
    <source>
        <dbReference type="ARBA" id="ARBA00008535"/>
    </source>
</evidence>
<dbReference type="InterPro" id="IPR027417">
    <property type="entry name" value="P-loop_NTPase"/>
</dbReference>
<dbReference type="GO" id="GO:0005525">
    <property type="term" value="F:GTP binding"/>
    <property type="evidence" value="ECO:0007669"/>
    <property type="project" value="UniProtKB-KW"/>
</dbReference>
<dbReference type="PANTHER" id="PTHR10903:SF188">
    <property type="entry name" value="GTPASE IMAP FAMILY MEMBER 2-LIKE-RELATED"/>
    <property type="match status" value="1"/>
</dbReference>
<dbReference type="PANTHER" id="PTHR10903">
    <property type="entry name" value="GTPASE, IMAP FAMILY MEMBER-RELATED"/>
    <property type="match status" value="1"/>
</dbReference>
<feature type="compositionally biased region" description="Low complexity" evidence="4">
    <location>
        <begin position="90"/>
        <end position="103"/>
    </location>
</feature>
<evidence type="ECO:0000256" key="4">
    <source>
        <dbReference type="SAM" id="MobiDB-lite"/>
    </source>
</evidence>
<dbReference type="Proteomes" id="UP001557470">
    <property type="component" value="Unassembled WGS sequence"/>
</dbReference>
<organism evidence="6 7">
    <name type="scientific">Umbra pygmaea</name>
    <name type="common">Eastern mudminnow</name>
    <dbReference type="NCBI Taxonomy" id="75934"/>
    <lineage>
        <taxon>Eukaryota</taxon>
        <taxon>Metazoa</taxon>
        <taxon>Chordata</taxon>
        <taxon>Craniata</taxon>
        <taxon>Vertebrata</taxon>
        <taxon>Euteleostomi</taxon>
        <taxon>Actinopterygii</taxon>
        <taxon>Neopterygii</taxon>
        <taxon>Teleostei</taxon>
        <taxon>Protacanthopterygii</taxon>
        <taxon>Esociformes</taxon>
        <taxon>Umbridae</taxon>
        <taxon>Umbra</taxon>
    </lineage>
</organism>
<keyword evidence="3" id="KW-0342">GTP-binding</keyword>
<dbReference type="AlphaFoldDB" id="A0ABD0X8N7"/>
<keyword evidence="2" id="KW-0547">Nucleotide-binding</keyword>
<dbReference type="EMBL" id="JAGEUA010000002">
    <property type="protein sequence ID" value="KAL1005115.1"/>
    <property type="molecule type" value="Genomic_DNA"/>
</dbReference>
<dbReference type="SUPFAM" id="SSF52540">
    <property type="entry name" value="P-loop containing nucleoside triphosphate hydrolases"/>
    <property type="match status" value="1"/>
</dbReference>
<evidence type="ECO:0000313" key="6">
    <source>
        <dbReference type="EMBL" id="KAL1005115.1"/>
    </source>
</evidence>
<feature type="compositionally biased region" description="Polar residues" evidence="4">
    <location>
        <begin position="38"/>
        <end position="54"/>
    </location>
</feature>
<keyword evidence="7" id="KW-1185">Reference proteome</keyword>
<name>A0ABD0X8N7_UMBPY</name>
<protein>
    <recommendedName>
        <fullName evidence="5">AIG1-type G domain-containing protein</fullName>
    </recommendedName>
</protein>
<dbReference type="PROSITE" id="PS51720">
    <property type="entry name" value="G_AIG1"/>
    <property type="match status" value="1"/>
</dbReference>
<accession>A0ABD0X8N7</accession>
<evidence type="ECO:0000256" key="3">
    <source>
        <dbReference type="ARBA" id="ARBA00023134"/>
    </source>
</evidence>
<dbReference type="InterPro" id="IPR045058">
    <property type="entry name" value="GIMA/IAN/Toc"/>
</dbReference>
<dbReference type="InterPro" id="IPR006703">
    <property type="entry name" value="G_AIG1"/>
</dbReference>
<comment type="similarity">
    <text evidence="1">Belongs to the TRAFAC class TrmE-Era-EngA-EngB-Septin-like GTPase superfamily. AIG1/Toc34/Toc159-like paraseptin GTPase family. IAN subfamily.</text>
</comment>
<feature type="compositionally biased region" description="Basic and acidic residues" evidence="4">
    <location>
        <begin position="109"/>
        <end position="121"/>
    </location>
</feature>
<reference evidence="6 7" key="1">
    <citation type="submission" date="2024-06" db="EMBL/GenBank/DDBJ databases">
        <authorList>
            <person name="Pan Q."/>
            <person name="Wen M."/>
            <person name="Jouanno E."/>
            <person name="Zahm M."/>
            <person name="Klopp C."/>
            <person name="Cabau C."/>
            <person name="Louis A."/>
            <person name="Berthelot C."/>
            <person name="Parey E."/>
            <person name="Roest Crollius H."/>
            <person name="Montfort J."/>
            <person name="Robinson-Rechavi M."/>
            <person name="Bouchez O."/>
            <person name="Lampietro C."/>
            <person name="Lopez Roques C."/>
            <person name="Donnadieu C."/>
            <person name="Postlethwait J."/>
            <person name="Bobe J."/>
            <person name="Verreycken H."/>
            <person name="Guiguen Y."/>
        </authorList>
    </citation>
    <scope>NUCLEOTIDE SEQUENCE [LARGE SCALE GENOMIC DNA]</scope>
    <source>
        <strain evidence="6">Up_M1</strain>
        <tissue evidence="6">Testis</tissue>
    </source>
</reference>
<feature type="domain" description="AIG1-type G" evidence="5">
    <location>
        <begin position="135"/>
        <end position="341"/>
    </location>
</feature>
<sequence>MECRFNYNFESYTETFIIKKKEKLIKKIKVQCKRGPSAKQSESTRYGNNAQNEGHSFRGTDVRTKSPPPSKGASIKWLSAQTLPKDTSTDEATPSTSSSTSTTAQGNRGHTDIRAGNRDGQRQVISGETTNEKFRNHLNIVLLGLTGTGKSASGNTILKGERFPSFTSSVPVTKECQVCCMPMGQTEVRVIDTPDFFDEAVPEQDKQLIECIEQCQTGYTVYLLVIQVGRFTEGEHEILTSLEKAFGKDISKDMIVLFTHGDELKGARVGLRSSLACQAAPPTSHLPGGPWPIRLCSGSAARPSLALPIAWSPPISPYCLVISPGLSPGCMAPPDPFATLSPRVVCCLAPLCSFCLASARALLLFGLFGVSCCHGTRGPHLLPWPHYFSCCLAPLFLPATLAPRPAFLLPGPHWSFLLPGPARAIRLPGPLILLMAGPGPLSCCLASSRPWLPDRPPFCSGRGWSRSFRGGVL</sequence>
<feature type="region of interest" description="Disordered" evidence="4">
    <location>
        <begin position="31"/>
        <end position="122"/>
    </location>
</feature>